<dbReference type="SMART" id="SM00387">
    <property type="entry name" value="HATPase_c"/>
    <property type="match status" value="1"/>
</dbReference>
<dbReference type="InterPro" id="IPR003594">
    <property type="entry name" value="HATPase_dom"/>
</dbReference>
<dbReference type="PROSITE" id="PS50113">
    <property type="entry name" value="PAC"/>
    <property type="match status" value="1"/>
</dbReference>
<dbReference type="PANTHER" id="PTHR43304">
    <property type="entry name" value="PHYTOCHROME-LIKE PROTEIN CPH1"/>
    <property type="match status" value="1"/>
</dbReference>
<dbReference type="Pfam" id="PF02518">
    <property type="entry name" value="HATPase_c"/>
    <property type="match status" value="1"/>
</dbReference>
<feature type="domain" description="Histidine kinase" evidence="6">
    <location>
        <begin position="717"/>
        <end position="902"/>
    </location>
</feature>
<dbReference type="InterPro" id="IPR013656">
    <property type="entry name" value="PAS_4"/>
</dbReference>
<dbReference type="SMART" id="SM00086">
    <property type="entry name" value="PAC"/>
    <property type="match status" value="3"/>
</dbReference>
<protein>
    <recommendedName>
        <fullName evidence="2">histidine kinase</fullName>
        <ecNumber evidence="2">2.7.13.3</ecNumber>
    </recommendedName>
</protein>
<keyword evidence="3" id="KW-0597">Phosphoprotein</keyword>
<dbReference type="NCBIfam" id="TIGR00229">
    <property type="entry name" value="sensory_box"/>
    <property type="match status" value="4"/>
</dbReference>
<dbReference type="Gene3D" id="3.30.450.20">
    <property type="entry name" value="PAS domain"/>
    <property type="match status" value="4"/>
</dbReference>
<reference evidence="9 10" key="1">
    <citation type="submission" date="2022-04" db="EMBL/GenBank/DDBJ databases">
        <title>Hymenobacter sp. isolated from the air.</title>
        <authorList>
            <person name="Won M."/>
            <person name="Lee C.-M."/>
            <person name="Woen H.-Y."/>
            <person name="Kwon S.-W."/>
        </authorList>
    </citation>
    <scope>NUCLEOTIDE SEQUENCE [LARGE SCALE GENOMIC DNA]</scope>
    <source>
        <strain evidence="10">5516 S-25</strain>
    </source>
</reference>
<dbReference type="SUPFAM" id="SSF55785">
    <property type="entry name" value="PYP-like sensor domain (PAS domain)"/>
    <property type="match status" value="5"/>
</dbReference>
<dbReference type="InterPro" id="IPR004358">
    <property type="entry name" value="Sig_transdc_His_kin-like_C"/>
</dbReference>
<evidence type="ECO:0000259" key="6">
    <source>
        <dbReference type="PROSITE" id="PS50109"/>
    </source>
</evidence>
<dbReference type="SMART" id="SM00091">
    <property type="entry name" value="PAS"/>
    <property type="match status" value="5"/>
</dbReference>
<evidence type="ECO:0000313" key="10">
    <source>
        <dbReference type="Proteomes" id="UP000829647"/>
    </source>
</evidence>
<dbReference type="InterPro" id="IPR000014">
    <property type="entry name" value="PAS"/>
</dbReference>
<dbReference type="InterPro" id="IPR052162">
    <property type="entry name" value="Sensor_kinase/Photoreceptor"/>
</dbReference>
<dbReference type="PANTHER" id="PTHR43304:SF1">
    <property type="entry name" value="PAC DOMAIN-CONTAINING PROTEIN"/>
    <property type="match status" value="1"/>
</dbReference>
<dbReference type="PROSITE" id="PS50109">
    <property type="entry name" value="HIS_KIN"/>
    <property type="match status" value="1"/>
</dbReference>
<dbReference type="CDD" id="cd00130">
    <property type="entry name" value="PAS"/>
    <property type="match status" value="2"/>
</dbReference>
<keyword evidence="4" id="KW-0808">Transferase</keyword>
<dbReference type="Pfam" id="PF13426">
    <property type="entry name" value="PAS_9"/>
    <property type="match status" value="2"/>
</dbReference>
<dbReference type="RefSeq" id="WP_247974279.1">
    <property type="nucleotide sequence ID" value="NZ_CP095848.1"/>
</dbReference>
<evidence type="ECO:0000256" key="2">
    <source>
        <dbReference type="ARBA" id="ARBA00012438"/>
    </source>
</evidence>
<evidence type="ECO:0000259" key="7">
    <source>
        <dbReference type="PROSITE" id="PS50112"/>
    </source>
</evidence>
<dbReference type="InterPro" id="IPR000700">
    <property type="entry name" value="PAS-assoc_C"/>
</dbReference>
<dbReference type="PROSITE" id="PS50112">
    <property type="entry name" value="PAS"/>
    <property type="match status" value="3"/>
</dbReference>
<accession>A0ABY4J4F3</accession>
<dbReference type="PRINTS" id="PR00344">
    <property type="entry name" value="BCTRLSENSOR"/>
</dbReference>
<evidence type="ECO:0000256" key="5">
    <source>
        <dbReference type="ARBA" id="ARBA00022777"/>
    </source>
</evidence>
<dbReference type="Pfam" id="PF08448">
    <property type="entry name" value="PAS_4"/>
    <property type="match status" value="1"/>
</dbReference>
<dbReference type="Gene3D" id="3.30.565.10">
    <property type="entry name" value="Histidine kinase-like ATPase, C-terminal domain"/>
    <property type="match status" value="1"/>
</dbReference>
<sequence>MNELEPEAYHQPIDVHAALRDLRAQAERRQLVTHSLGPDAPPEVQRLVQDLQTHQMELEMQYEELLLAQAEAEASRAQYMDLYDFAPVGYCTLAPDGTLAQLNLQACQLLGLLRQQLLGRRLALFVTLAYRHQFAEFVERIRQRQERQVLAVEMRRHDGQVLYVRLEGVAVSAAEGTPLCRLALIDITEQRRARRELELSERRFRILFDQSQDGMLLLRDNRFVDCNPATLRLLGLTDKSQLLGQHASAFSPERQPDGRLSFTLAQQYWEQAVRQGHCRFEWCRHRTDGKEFWEDILLTAIPETDGHVMHASWRDITAEKETTRRVRESEERLQMALAASEAGVWTIEYATNEITWNQRARSICGLPEAPSPAPLQLLQEIIHPDDRALVATCLGRAAAEEAPLDLEHRLLWPDGSTRYVSAFGKVLREQGQPVRFVGLMRDITLRREAEEELGYKNRLLSHILQNLPVILSQLTTEGHFLSVEGEGLRRIGLQNNELVGGPTLAQAFPSLAESARRLLAGQTVTFLDRTEYEGKPVVFLNYGFFDAQRQQAVLFAIDVTESEERREKLRAEKEFTKSLLDNTIDCVIALDTDLRVTAWNNKVAAVLGRPEAEMLGLPFEEALPGIAQDPTTKRLVYQALAGEPAAHANWAEHHLPMIMDLNFIPLNQQGVWAGVLILARDVTERNALQAEATRLKLRQQQEVLSAILTTQEEERRRISESLHNGVGQLLYATRLNLDNLPPSEQTRTSQHLLSEAIRATRDISFELTPSILEDFGLELALRELVKRIPAQSLTVDLNLSGLHHPLPRSLETTIYRSVQELLNNVMKHAGAQEVFVQVAREDGQVYVSVEDDGRGFETEGLDPATGIGLAGIRTRVGLLGGTFAVQSRPGQGASITLTFPVS</sequence>
<dbReference type="InterPro" id="IPR001610">
    <property type="entry name" value="PAC"/>
</dbReference>
<dbReference type="InterPro" id="IPR036890">
    <property type="entry name" value="HATPase_C_sf"/>
</dbReference>
<dbReference type="EC" id="2.7.13.3" evidence="2"/>
<organism evidence="9 10">
    <name type="scientific">Hymenobacter sublimis</name>
    <dbReference type="NCBI Taxonomy" id="2933777"/>
    <lineage>
        <taxon>Bacteria</taxon>
        <taxon>Pseudomonadati</taxon>
        <taxon>Bacteroidota</taxon>
        <taxon>Cytophagia</taxon>
        <taxon>Cytophagales</taxon>
        <taxon>Hymenobacteraceae</taxon>
        <taxon>Hymenobacter</taxon>
    </lineage>
</organism>
<dbReference type="Gene3D" id="2.10.70.100">
    <property type="match status" value="1"/>
</dbReference>
<dbReference type="SUPFAM" id="SSF55874">
    <property type="entry name" value="ATPase domain of HSP90 chaperone/DNA topoisomerase II/histidine kinase"/>
    <property type="match status" value="1"/>
</dbReference>
<evidence type="ECO:0000256" key="1">
    <source>
        <dbReference type="ARBA" id="ARBA00000085"/>
    </source>
</evidence>
<feature type="domain" description="PAS" evidence="7">
    <location>
        <begin position="75"/>
        <end position="148"/>
    </location>
</feature>
<dbReference type="InterPro" id="IPR013655">
    <property type="entry name" value="PAS_fold_3"/>
</dbReference>
<keyword evidence="10" id="KW-1185">Reference proteome</keyword>
<evidence type="ECO:0000313" key="9">
    <source>
        <dbReference type="EMBL" id="UPL47675.1"/>
    </source>
</evidence>
<name>A0ABY4J4F3_9BACT</name>
<gene>
    <name evidence="9" type="ORF">MWH26_10740</name>
</gene>
<feature type="domain" description="PAC" evidence="8">
    <location>
        <begin position="404"/>
        <end position="455"/>
    </location>
</feature>
<dbReference type="InterPro" id="IPR035965">
    <property type="entry name" value="PAS-like_dom_sf"/>
</dbReference>
<evidence type="ECO:0000256" key="3">
    <source>
        <dbReference type="ARBA" id="ARBA00022553"/>
    </source>
</evidence>
<feature type="domain" description="PAS" evidence="7">
    <location>
        <begin position="329"/>
        <end position="401"/>
    </location>
</feature>
<evidence type="ECO:0000256" key="4">
    <source>
        <dbReference type="ARBA" id="ARBA00022679"/>
    </source>
</evidence>
<proteinExistence type="predicted"/>
<comment type="catalytic activity">
    <reaction evidence="1">
        <text>ATP + protein L-histidine = ADP + protein N-phospho-L-histidine.</text>
        <dbReference type="EC" id="2.7.13.3"/>
    </reaction>
</comment>
<dbReference type="Pfam" id="PF08447">
    <property type="entry name" value="PAS_3"/>
    <property type="match status" value="1"/>
</dbReference>
<dbReference type="CDD" id="cd16917">
    <property type="entry name" value="HATPase_UhpB-NarQ-NarX-like"/>
    <property type="match status" value="1"/>
</dbReference>
<keyword evidence="5" id="KW-0418">Kinase</keyword>
<dbReference type="InterPro" id="IPR005467">
    <property type="entry name" value="His_kinase_dom"/>
</dbReference>
<feature type="domain" description="PAS" evidence="7">
    <location>
        <begin position="572"/>
        <end position="616"/>
    </location>
</feature>
<dbReference type="Proteomes" id="UP000829647">
    <property type="component" value="Chromosome"/>
</dbReference>
<evidence type="ECO:0000259" key="8">
    <source>
        <dbReference type="PROSITE" id="PS50113"/>
    </source>
</evidence>
<dbReference type="EMBL" id="CP095848">
    <property type="protein sequence ID" value="UPL47675.1"/>
    <property type="molecule type" value="Genomic_DNA"/>
</dbReference>